<dbReference type="WBParaSite" id="nRc.2.0.1.t15771-RA">
    <property type="protein sequence ID" value="nRc.2.0.1.t15771-RA"/>
    <property type="gene ID" value="nRc.2.0.1.g15771"/>
</dbReference>
<dbReference type="AlphaFoldDB" id="A0A915IPN6"/>
<evidence type="ECO:0000313" key="1">
    <source>
        <dbReference type="Proteomes" id="UP000887565"/>
    </source>
</evidence>
<dbReference type="Proteomes" id="UP000887565">
    <property type="component" value="Unplaced"/>
</dbReference>
<sequence length="46" mass="5018">MADDTTKIPKNVEIAPGVFMPMIGIGTWEIKKKEVLRDVLDAGFAA</sequence>
<reference evidence="2" key="1">
    <citation type="submission" date="2022-11" db="UniProtKB">
        <authorList>
            <consortium name="WormBaseParasite"/>
        </authorList>
    </citation>
    <scope>IDENTIFICATION</scope>
</reference>
<name>A0A915IPN6_ROMCU</name>
<organism evidence="1 2">
    <name type="scientific">Romanomermis culicivorax</name>
    <name type="common">Nematode worm</name>
    <dbReference type="NCBI Taxonomy" id="13658"/>
    <lineage>
        <taxon>Eukaryota</taxon>
        <taxon>Metazoa</taxon>
        <taxon>Ecdysozoa</taxon>
        <taxon>Nematoda</taxon>
        <taxon>Enoplea</taxon>
        <taxon>Dorylaimia</taxon>
        <taxon>Mermithida</taxon>
        <taxon>Mermithoidea</taxon>
        <taxon>Mermithidae</taxon>
        <taxon>Romanomermis</taxon>
    </lineage>
</organism>
<evidence type="ECO:0000313" key="2">
    <source>
        <dbReference type="WBParaSite" id="nRc.2.0.1.t15771-RA"/>
    </source>
</evidence>
<accession>A0A915IPN6</accession>
<keyword evidence="1" id="KW-1185">Reference proteome</keyword>
<proteinExistence type="predicted"/>
<protein>
    <submittedName>
        <fullName evidence="2">Aldo/keto reductase</fullName>
    </submittedName>
</protein>